<accession>E3Q2I1</accession>
<feature type="coiled-coil region" evidence="1">
    <location>
        <begin position="248"/>
        <end position="314"/>
    </location>
</feature>
<gene>
    <name evidence="3" type="ORF">GLRG_00426</name>
</gene>
<dbReference type="eggNOG" id="ENOG502T7Z2">
    <property type="taxonomic scope" value="Eukaryota"/>
</dbReference>
<dbReference type="AlphaFoldDB" id="E3Q2I1"/>
<keyword evidence="4" id="KW-1185">Reference proteome</keyword>
<sequence length="334" mass="37682">MEPHHQTASVLQPGGIEFAFGTGDGSHSFTWSPPASASPPDNDHQTALNDRKRRRVHVNIVKQGVALLQLGSDITYDFSSTHAEAEKILAGVIAERDHLQRNLDIIKDDLRHTLGRYRAIVEKLDGTQGEDLEHAQQKVSHANLQRAKAEEEVKEVKAELDNLRDQAQVEKTNLVQEREELQKELDSATKSEMRYRDEVAQLKKDTESLGEEHKGCQVSHDKLQSDLLSALQASVGARAELSEAQKGLDESHDKYAKLVVEMRLLEEKNTAQVTRLGSERCEHLREKRETIEKQKKAEAEIKRLRDENYSLSSKFRGGTLEDELRMALEAELGN</sequence>
<keyword evidence="1" id="KW-0175">Coiled coil</keyword>
<dbReference type="RefSeq" id="XP_008089302.1">
    <property type="nucleotide sequence ID" value="XM_008091111.1"/>
</dbReference>
<dbReference type="HOGENOM" id="CLU_831574_0_0_1"/>
<evidence type="ECO:0000313" key="3">
    <source>
        <dbReference type="EMBL" id="EFQ25282.1"/>
    </source>
</evidence>
<name>E3Q2I1_COLGM</name>
<dbReference type="GeneID" id="24405791"/>
<proteinExistence type="predicted"/>
<evidence type="ECO:0000256" key="1">
    <source>
        <dbReference type="SAM" id="Coils"/>
    </source>
</evidence>
<dbReference type="Gene3D" id="1.10.287.1490">
    <property type="match status" value="1"/>
</dbReference>
<dbReference type="Proteomes" id="UP000008782">
    <property type="component" value="Unassembled WGS sequence"/>
</dbReference>
<dbReference type="VEuPathDB" id="FungiDB:GLRG_00426"/>
<evidence type="ECO:0000256" key="2">
    <source>
        <dbReference type="SAM" id="MobiDB-lite"/>
    </source>
</evidence>
<reference evidence="4" key="1">
    <citation type="journal article" date="2012" name="Nat. Genet.">
        <title>Lifestyle transitions in plant pathogenic Colletotrichum fungi deciphered by genome and transcriptome analyses.</title>
        <authorList>
            <person name="O'Connell R.J."/>
            <person name="Thon M.R."/>
            <person name="Hacquard S."/>
            <person name="Amyotte S.G."/>
            <person name="Kleemann J."/>
            <person name="Torres M.F."/>
            <person name="Damm U."/>
            <person name="Buiate E.A."/>
            <person name="Epstein L."/>
            <person name="Alkan N."/>
            <person name="Altmueller J."/>
            <person name="Alvarado-Balderrama L."/>
            <person name="Bauser C.A."/>
            <person name="Becker C."/>
            <person name="Birren B.W."/>
            <person name="Chen Z."/>
            <person name="Choi J."/>
            <person name="Crouch J.A."/>
            <person name="Duvick J.P."/>
            <person name="Farman M.A."/>
            <person name="Gan P."/>
            <person name="Heiman D."/>
            <person name="Henrissat B."/>
            <person name="Howard R.J."/>
            <person name="Kabbage M."/>
            <person name="Koch C."/>
            <person name="Kracher B."/>
            <person name="Kubo Y."/>
            <person name="Law A.D."/>
            <person name="Lebrun M.-H."/>
            <person name="Lee Y.-H."/>
            <person name="Miyara I."/>
            <person name="Moore N."/>
            <person name="Neumann U."/>
            <person name="Nordstroem K."/>
            <person name="Panaccione D.G."/>
            <person name="Panstruga R."/>
            <person name="Place M."/>
            <person name="Proctor R.H."/>
            <person name="Prusky D."/>
            <person name="Rech G."/>
            <person name="Reinhardt R."/>
            <person name="Rollins J.A."/>
            <person name="Rounsley S."/>
            <person name="Schardl C.L."/>
            <person name="Schwartz D.C."/>
            <person name="Shenoy N."/>
            <person name="Shirasu K."/>
            <person name="Sikhakolli U.R."/>
            <person name="Stueber K."/>
            <person name="Sukno S.A."/>
            <person name="Sweigard J.A."/>
            <person name="Takano Y."/>
            <person name="Takahara H."/>
            <person name="Trail F."/>
            <person name="van der Does H.C."/>
            <person name="Voll L.M."/>
            <person name="Will I."/>
            <person name="Young S."/>
            <person name="Zeng Q."/>
            <person name="Zhang J."/>
            <person name="Zhou S."/>
            <person name="Dickman M.B."/>
            <person name="Schulze-Lefert P."/>
            <person name="Ver Loren van Themaat E."/>
            <person name="Ma L.-J."/>
            <person name="Vaillancourt L.J."/>
        </authorList>
    </citation>
    <scope>NUCLEOTIDE SEQUENCE [LARGE SCALE GENOMIC DNA]</scope>
    <source>
        <strain evidence="4">M1.001 / M2 / FGSC 10212</strain>
    </source>
</reference>
<feature type="coiled-coil region" evidence="1">
    <location>
        <begin position="132"/>
        <end position="205"/>
    </location>
</feature>
<organism evidence="4">
    <name type="scientific">Colletotrichum graminicola (strain M1.001 / M2 / FGSC 10212)</name>
    <name type="common">Maize anthracnose fungus</name>
    <name type="synonym">Glomerella graminicola</name>
    <dbReference type="NCBI Taxonomy" id="645133"/>
    <lineage>
        <taxon>Eukaryota</taxon>
        <taxon>Fungi</taxon>
        <taxon>Dikarya</taxon>
        <taxon>Ascomycota</taxon>
        <taxon>Pezizomycotina</taxon>
        <taxon>Sordariomycetes</taxon>
        <taxon>Hypocreomycetidae</taxon>
        <taxon>Glomerellales</taxon>
        <taxon>Glomerellaceae</taxon>
        <taxon>Colletotrichum</taxon>
        <taxon>Colletotrichum graminicola species complex</taxon>
    </lineage>
</organism>
<protein>
    <submittedName>
        <fullName evidence="3">Uncharacterized protein</fullName>
    </submittedName>
</protein>
<feature type="region of interest" description="Disordered" evidence="2">
    <location>
        <begin position="28"/>
        <end position="51"/>
    </location>
</feature>
<evidence type="ECO:0000313" key="4">
    <source>
        <dbReference type="Proteomes" id="UP000008782"/>
    </source>
</evidence>
<dbReference type="EMBL" id="GG697331">
    <property type="protein sequence ID" value="EFQ25282.1"/>
    <property type="molecule type" value="Genomic_DNA"/>
</dbReference>
<dbReference type="OrthoDB" id="4836536at2759"/>